<keyword evidence="9" id="KW-1185">Reference proteome</keyword>
<sequence>MNVYSLFLALALDVVSGFEYGPQYSTNFITDLDHTREGKAHRNELFLGFQESSSMWFYTTLAPMLWDTVARWYGIGEKSAKSQQWIWDKFQEALKPLQQGIIGSSTNDNTIVSPVGNVLSTMYDEKIGKGPISQTQFREIASEIADHVIAGHETTGITLTYICWELSRPCNRHWQDKLFEECKTVPSDLQRLDQMPILHSIVQEACRLHSAIPGSEPRYVPQEGPKFEATLRDKHGTRVEIPPGTIVSCQPWSLHLLETPFGANPRQFNPARWLRDETTGETEQEYEKRLTKMNNSMFTFGQGNRMCLGMNLALMEMKYCIAQLYSRYTTDISPEWCNKVYQQQTDSLMGTSGRGRATSIKGTDVDMMRMADTYTTRPLMNECWLEFSSRD</sequence>
<gene>
    <name evidence="8" type="ORF">KLLA0_D11638g</name>
</gene>
<dbReference type="InterPro" id="IPR036396">
    <property type="entry name" value="Cyt_P450_sf"/>
</dbReference>
<dbReference type="HOGENOM" id="CLU_001570_14_2_1"/>
<comment type="cofactor">
    <cofactor evidence="1 5">
        <name>heme</name>
        <dbReference type="ChEBI" id="CHEBI:30413"/>
    </cofactor>
</comment>
<keyword evidence="5 6" id="KW-0349">Heme</keyword>
<dbReference type="Proteomes" id="UP000000598">
    <property type="component" value="Chromosome D"/>
</dbReference>
<comment type="similarity">
    <text evidence="2 6">Belongs to the cytochrome P450 family.</text>
</comment>
<evidence type="ECO:0000256" key="4">
    <source>
        <dbReference type="ARBA" id="ARBA00023004"/>
    </source>
</evidence>
<organism evidence="8 9">
    <name type="scientific">Kluyveromyces lactis (strain ATCC 8585 / CBS 2359 / DSM 70799 / NBRC 1267 / NRRL Y-1140 / WM37)</name>
    <name type="common">Yeast</name>
    <name type="synonym">Candida sphaerica</name>
    <dbReference type="NCBI Taxonomy" id="284590"/>
    <lineage>
        <taxon>Eukaryota</taxon>
        <taxon>Fungi</taxon>
        <taxon>Dikarya</taxon>
        <taxon>Ascomycota</taxon>
        <taxon>Saccharomycotina</taxon>
        <taxon>Saccharomycetes</taxon>
        <taxon>Saccharomycetales</taxon>
        <taxon>Saccharomycetaceae</taxon>
        <taxon>Kluyveromyces</taxon>
    </lineage>
</organism>
<evidence type="ECO:0000256" key="2">
    <source>
        <dbReference type="ARBA" id="ARBA00010617"/>
    </source>
</evidence>
<evidence type="ECO:0000256" key="7">
    <source>
        <dbReference type="SAM" id="SignalP"/>
    </source>
</evidence>
<dbReference type="GO" id="GO:0005506">
    <property type="term" value="F:iron ion binding"/>
    <property type="evidence" value="ECO:0007669"/>
    <property type="project" value="InterPro"/>
</dbReference>
<dbReference type="Pfam" id="PF00067">
    <property type="entry name" value="p450"/>
    <property type="match status" value="1"/>
</dbReference>
<proteinExistence type="inferred from homology"/>
<dbReference type="InParanoid" id="Q6CR59"/>
<evidence type="ECO:0000313" key="8">
    <source>
        <dbReference type="EMBL" id="CAH00676.1"/>
    </source>
</evidence>
<dbReference type="GO" id="GO:0016705">
    <property type="term" value="F:oxidoreductase activity, acting on paired donors, with incorporation or reduction of molecular oxygen"/>
    <property type="evidence" value="ECO:0007669"/>
    <property type="project" value="InterPro"/>
</dbReference>
<evidence type="ECO:0000256" key="3">
    <source>
        <dbReference type="ARBA" id="ARBA00022723"/>
    </source>
</evidence>
<dbReference type="GO" id="GO:0004497">
    <property type="term" value="F:monooxygenase activity"/>
    <property type="evidence" value="ECO:0007669"/>
    <property type="project" value="UniProtKB-KW"/>
</dbReference>
<dbReference type="InterPro" id="IPR017972">
    <property type="entry name" value="Cyt_P450_CS"/>
</dbReference>
<dbReference type="OMA" id="NRMCLGM"/>
<keyword evidence="7" id="KW-0732">Signal</keyword>
<dbReference type="eggNOG" id="KOG0158">
    <property type="taxonomic scope" value="Eukaryota"/>
</dbReference>
<feature type="chain" id="PRO_5004272846" evidence="7">
    <location>
        <begin position="18"/>
        <end position="391"/>
    </location>
</feature>
<dbReference type="GO" id="GO:0020037">
    <property type="term" value="F:heme binding"/>
    <property type="evidence" value="ECO:0007669"/>
    <property type="project" value="InterPro"/>
</dbReference>
<dbReference type="PANTHER" id="PTHR24305">
    <property type="entry name" value="CYTOCHROME P450"/>
    <property type="match status" value="1"/>
</dbReference>
<evidence type="ECO:0000313" key="9">
    <source>
        <dbReference type="Proteomes" id="UP000000598"/>
    </source>
</evidence>
<dbReference type="KEGG" id="kla:KLLA0_D11638g"/>
<dbReference type="GeneID" id="2892778"/>
<reference evidence="8 9" key="1">
    <citation type="journal article" date="2004" name="Nature">
        <title>Genome evolution in yeasts.</title>
        <authorList>
            <consortium name="Genolevures"/>
            <person name="Dujon B."/>
            <person name="Sherman D."/>
            <person name="Fischer G."/>
            <person name="Durrens P."/>
            <person name="Casaregola S."/>
            <person name="Lafontaine I."/>
            <person name="de Montigny J."/>
            <person name="Marck C."/>
            <person name="Neuveglise C."/>
            <person name="Talla E."/>
            <person name="Goffard N."/>
            <person name="Frangeul L."/>
            <person name="Aigle M."/>
            <person name="Anthouard V."/>
            <person name="Babour A."/>
            <person name="Barbe V."/>
            <person name="Barnay S."/>
            <person name="Blanchin S."/>
            <person name="Beckerich J.M."/>
            <person name="Beyne E."/>
            <person name="Bleykasten C."/>
            <person name="Boisrame A."/>
            <person name="Boyer J."/>
            <person name="Cattolico L."/>
            <person name="Confanioleri F."/>
            <person name="de Daruvar A."/>
            <person name="Despons L."/>
            <person name="Fabre E."/>
            <person name="Fairhead C."/>
            <person name="Ferry-Dumazet H."/>
            <person name="Groppi A."/>
            <person name="Hantraye F."/>
            <person name="Hennequin C."/>
            <person name="Jauniaux N."/>
            <person name="Joyet P."/>
            <person name="Kachouri R."/>
            <person name="Kerrest A."/>
            <person name="Koszul R."/>
            <person name="Lemaire M."/>
            <person name="Lesur I."/>
            <person name="Ma L."/>
            <person name="Muller H."/>
            <person name="Nicaud J.M."/>
            <person name="Nikolski M."/>
            <person name="Oztas S."/>
            <person name="Ozier-Kalogeropoulos O."/>
            <person name="Pellenz S."/>
            <person name="Potier S."/>
            <person name="Richard G.F."/>
            <person name="Straub M.L."/>
            <person name="Suleau A."/>
            <person name="Swennene D."/>
            <person name="Tekaia F."/>
            <person name="Wesolowski-Louvel M."/>
            <person name="Westhof E."/>
            <person name="Wirth B."/>
            <person name="Zeniou-Meyer M."/>
            <person name="Zivanovic I."/>
            <person name="Bolotin-Fukuhara M."/>
            <person name="Thierry A."/>
            <person name="Bouchier C."/>
            <person name="Caudron B."/>
            <person name="Scarpelli C."/>
            <person name="Gaillardin C."/>
            <person name="Weissenbach J."/>
            <person name="Wincker P."/>
            <person name="Souciet J.L."/>
        </authorList>
    </citation>
    <scope>NUCLEOTIDE SEQUENCE [LARGE SCALE GENOMIC DNA]</scope>
    <source>
        <strain evidence="9">ATCC 8585 / CBS 2359 / DSM 70799 / NBRC 1267 / NRRL Y-1140 / WM37</strain>
    </source>
</reference>
<keyword evidence="4 5" id="KW-0408">Iron</keyword>
<dbReference type="InterPro" id="IPR050121">
    <property type="entry name" value="Cytochrome_P450_monoxygenase"/>
</dbReference>
<accession>Q6CR59</accession>
<dbReference type="InterPro" id="IPR002403">
    <property type="entry name" value="Cyt_P450_E_grp-IV"/>
</dbReference>
<feature type="binding site" description="axial binding residue" evidence="5">
    <location>
        <position position="307"/>
    </location>
    <ligand>
        <name>heme</name>
        <dbReference type="ChEBI" id="CHEBI:30413"/>
    </ligand>
    <ligandPart>
        <name>Fe</name>
        <dbReference type="ChEBI" id="CHEBI:18248"/>
    </ligandPart>
</feature>
<dbReference type="InterPro" id="IPR001128">
    <property type="entry name" value="Cyt_P450"/>
</dbReference>
<keyword evidence="6" id="KW-0560">Oxidoreductase</keyword>
<evidence type="ECO:0000256" key="1">
    <source>
        <dbReference type="ARBA" id="ARBA00001971"/>
    </source>
</evidence>
<evidence type="ECO:0000256" key="6">
    <source>
        <dbReference type="RuleBase" id="RU000461"/>
    </source>
</evidence>
<dbReference type="PRINTS" id="PR00385">
    <property type="entry name" value="P450"/>
</dbReference>
<feature type="signal peptide" evidence="7">
    <location>
        <begin position="1"/>
        <end position="17"/>
    </location>
</feature>
<dbReference type="PANTHER" id="PTHR24305:SF166">
    <property type="entry name" value="CYTOCHROME P450 12A4, MITOCHONDRIAL-RELATED"/>
    <property type="match status" value="1"/>
</dbReference>
<keyword evidence="3 5" id="KW-0479">Metal-binding</keyword>
<name>Q6CR59_KLULA</name>
<dbReference type="AlphaFoldDB" id="Q6CR59"/>
<dbReference type="STRING" id="284590.Q6CR59"/>
<dbReference type="PRINTS" id="PR00465">
    <property type="entry name" value="EP450IV"/>
</dbReference>
<dbReference type="EMBL" id="CR382124">
    <property type="protein sequence ID" value="CAH00676.1"/>
    <property type="molecule type" value="Genomic_DNA"/>
</dbReference>
<dbReference type="Gene3D" id="1.10.630.10">
    <property type="entry name" value="Cytochrome P450"/>
    <property type="match status" value="1"/>
</dbReference>
<keyword evidence="6" id="KW-0503">Monooxygenase</keyword>
<dbReference type="PaxDb" id="284590-Q6CR59"/>
<dbReference type="SUPFAM" id="SSF48264">
    <property type="entry name" value="Cytochrome P450"/>
    <property type="match status" value="1"/>
</dbReference>
<dbReference type="PROSITE" id="PS00086">
    <property type="entry name" value="CYTOCHROME_P450"/>
    <property type="match status" value="1"/>
</dbReference>
<protein>
    <submittedName>
        <fullName evidence="8">KLLA0D11638p</fullName>
    </submittedName>
</protein>
<dbReference type="RefSeq" id="XP_453580.1">
    <property type="nucleotide sequence ID" value="XM_453580.1"/>
</dbReference>
<evidence type="ECO:0000256" key="5">
    <source>
        <dbReference type="PIRSR" id="PIRSR602403-1"/>
    </source>
</evidence>